<dbReference type="STRING" id="1413211.U473_13365"/>
<feature type="domain" description="Ribosomal protein eL8/eL30/eS12/Gadd45" evidence="1">
    <location>
        <begin position="4"/>
        <end position="82"/>
    </location>
</feature>
<dbReference type="PRINTS" id="PR00884">
    <property type="entry name" value="RIBOSOMALHS6"/>
</dbReference>
<gene>
    <name evidence="2" type="ORF">U473_13365</name>
</gene>
<dbReference type="InterPro" id="IPR029064">
    <property type="entry name" value="Ribosomal_eL30-like_sf"/>
</dbReference>
<dbReference type="EMBL" id="LSKU01000001">
    <property type="protein sequence ID" value="KXG44894.1"/>
    <property type="molecule type" value="Genomic_DNA"/>
</dbReference>
<dbReference type="Proteomes" id="UP000070352">
    <property type="component" value="Unassembled WGS sequence"/>
</dbReference>
<evidence type="ECO:0000259" key="1">
    <source>
        <dbReference type="Pfam" id="PF01248"/>
    </source>
</evidence>
<accession>A0A135L7C8</accession>
<comment type="caution">
    <text evidence="2">The sequence shown here is derived from an EMBL/GenBank/DDBJ whole genome shotgun (WGS) entry which is preliminary data.</text>
</comment>
<dbReference type="Pfam" id="PF01248">
    <property type="entry name" value="Ribosomal_L7Ae"/>
    <property type="match status" value="1"/>
</dbReference>
<dbReference type="NCBIfam" id="NF010125">
    <property type="entry name" value="PRK13602.1"/>
    <property type="match status" value="1"/>
</dbReference>
<dbReference type="OrthoDB" id="2353623at2"/>
<proteinExistence type="predicted"/>
<dbReference type="SUPFAM" id="SSF55315">
    <property type="entry name" value="L30e-like"/>
    <property type="match status" value="1"/>
</dbReference>
<protein>
    <submittedName>
        <fullName evidence="2">Ribosomal protein L7Ae-like protein</fullName>
    </submittedName>
</protein>
<reference evidence="2 3" key="1">
    <citation type="submission" date="2016-02" db="EMBL/GenBank/DDBJ databases">
        <title>Draft Genome for Tepidibacillus decaturensis nov. sp. Strain Z9, an Anaerobic, Moderately Thermophilic and Heterotrophic Bacterium from Deep Subsurface of the Illinois Basin, USA.</title>
        <authorList>
            <person name="Dong Y."/>
            <person name="Chang J.Y."/>
            <person name="Sanford R."/>
            <person name="Fouke B.W."/>
        </authorList>
    </citation>
    <scope>NUCLEOTIDE SEQUENCE [LARGE SCALE GENOMIC DNA]</scope>
    <source>
        <strain evidence="2 3">Z9</strain>
    </source>
</reference>
<evidence type="ECO:0000313" key="3">
    <source>
        <dbReference type="Proteomes" id="UP000070352"/>
    </source>
</evidence>
<name>A0A135L7C8_9BACI</name>
<sequence length="83" mass="9013">MSYEKVKQAKHLSIGLKQTLKAIEQNLAQEIIIAKDADKRLTSKVIQFGAEKNLIVTYVDSMKQLGKASGIEVGAAAVAILKD</sequence>
<dbReference type="RefSeq" id="WP_068727190.1">
    <property type="nucleotide sequence ID" value="NZ_LSKU01000001.1"/>
</dbReference>
<evidence type="ECO:0000313" key="2">
    <source>
        <dbReference type="EMBL" id="KXG44894.1"/>
    </source>
</evidence>
<keyword evidence="3" id="KW-1185">Reference proteome</keyword>
<organism evidence="2 3">
    <name type="scientific">Tepidibacillus decaturensis</name>
    <dbReference type="NCBI Taxonomy" id="1413211"/>
    <lineage>
        <taxon>Bacteria</taxon>
        <taxon>Bacillati</taxon>
        <taxon>Bacillota</taxon>
        <taxon>Bacilli</taxon>
        <taxon>Bacillales</taxon>
        <taxon>Bacillaceae</taxon>
        <taxon>Tepidibacillus</taxon>
    </lineage>
</organism>
<keyword evidence="2" id="KW-0689">Ribosomal protein</keyword>
<dbReference type="InterPro" id="IPR004038">
    <property type="entry name" value="Ribosomal_eL8/eL30/eS12/Gad45"/>
</dbReference>
<dbReference type="AlphaFoldDB" id="A0A135L7C8"/>
<keyword evidence="2" id="KW-0687">Ribonucleoprotein</keyword>
<dbReference type="GO" id="GO:0005840">
    <property type="term" value="C:ribosome"/>
    <property type="evidence" value="ECO:0007669"/>
    <property type="project" value="UniProtKB-KW"/>
</dbReference>
<dbReference type="Gene3D" id="3.30.1330.30">
    <property type="match status" value="1"/>
</dbReference>